<dbReference type="Proteomes" id="UP000683000">
    <property type="component" value="Unassembled WGS sequence"/>
</dbReference>
<sequence>MLNPQNSHHLWILHVFFLPAINQDHCNFWLKWNCHLIDSINTNLKSPTDLRFLGETEFGVYQDDCKGVHPDIISRYYGVHGQPIMRNQHQSGTGYPMGKEASGDEEDGLTAHIADLINQQQQQNVNEGVAFVPSHRSPFTGSKDEAVVL</sequence>
<reference evidence="2" key="1">
    <citation type="submission" date="2021-03" db="EMBL/GenBank/DDBJ databases">
        <title>Evolutionary innovations through gain and loss of genes in the ectomycorrhizal Boletales.</title>
        <authorList>
            <person name="Wu G."/>
            <person name="Miyauchi S."/>
            <person name="Morin E."/>
            <person name="Yang Z.-L."/>
            <person name="Xu J."/>
            <person name="Martin F.M."/>
        </authorList>
    </citation>
    <scope>NUCLEOTIDE SEQUENCE</scope>
    <source>
        <strain evidence="2">BR01</strain>
    </source>
</reference>
<evidence type="ECO:0000256" key="1">
    <source>
        <dbReference type="SAM" id="SignalP"/>
    </source>
</evidence>
<dbReference type="OrthoDB" id="3353107at2759"/>
<evidence type="ECO:0000313" key="3">
    <source>
        <dbReference type="Proteomes" id="UP000683000"/>
    </source>
</evidence>
<accession>A0A8I3A5W9</accession>
<evidence type="ECO:0000313" key="2">
    <source>
        <dbReference type="EMBL" id="KAG6372376.1"/>
    </source>
</evidence>
<gene>
    <name evidence="2" type="ORF">JVT61DRAFT_7828</name>
</gene>
<comment type="caution">
    <text evidence="2">The sequence shown here is derived from an EMBL/GenBank/DDBJ whole genome shotgun (WGS) entry which is preliminary data.</text>
</comment>
<keyword evidence="1" id="KW-0732">Signal</keyword>
<name>A0A8I3A5W9_9AGAM</name>
<organism evidence="2 3">
    <name type="scientific">Boletus reticuloceps</name>
    <dbReference type="NCBI Taxonomy" id="495285"/>
    <lineage>
        <taxon>Eukaryota</taxon>
        <taxon>Fungi</taxon>
        <taxon>Dikarya</taxon>
        <taxon>Basidiomycota</taxon>
        <taxon>Agaricomycotina</taxon>
        <taxon>Agaricomycetes</taxon>
        <taxon>Agaricomycetidae</taxon>
        <taxon>Boletales</taxon>
        <taxon>Boletineae</taxon>
        <taxon>Boletaceae</taxon>
        <taxon>Boletoideae</taxon>
        <taxon>Boletus</taxon>
    </lineage>
</organism>
<proteinExistence type="predicted"/>
<protein>
    <submittedName>
        <fullName evidence="2">Uncharacterized protein</fullName>
    </submittedName>
</protein>
<keyword evidence="3" id="KW-1185">Reference proteome</keyword>
<feature type="signal peptide" evidence="1">
    <location>
        <begin position="1"/>
        <end position="23"/>
    </location>
</feature>
<dbReference type="EMBL" id="JAGFBS010000028">
    <property type="protein sequence ID" value="KAG6372376.1"/>
    <property type="molecule type" value="Genomic_DNA"/>
</dbReference>
<feature type="chain" id="PRO_5034180739" evidence="1">
    <location>
        <begin position="24"/>
        <end position="149"/>
    </location>
</feature>
<dbReference type="AlphaFoldDB" id="A0A8I3A5W9"/>